<comment type="similarity">
    <text evidence="2">Belongs to the krueppel C2H2-type zinc-finger protein family.</text>
</comment>
<dbReference type="OrthoDB" id="3176202at2759"/>
<dbReference type="AlphaFoldDB" id="A0A0M4F3F0"/>
<keyword evidence="5 10" id="KW-0863">Zinc-finger</keyword>
<keyword evidence="4" id="KW-0677">Repeat</keyword>
<dbReference type="InterPro" id="IPR013087">
    <property type="entry name" value="Znf_C2H2_type"/>
</dbReference>
<dbReference type="Pfam" id="PF00096">
    <property type="entry name" value="zf-C2H2"/>
    <property type="match status" value="1"/>
</dbReference>
<dbReference type="Proteomes" id="UP000494163">
    <property type="component" value="Chromosome 3R"/>
</dbReference>
<evidence type="ECO:0000259" key="11">
    <source>
        <dbReference type="PROSITE" id="PS50157"/>
    </source>
</evidence>
<keyword evidence="6" id="KW-0862">Zinc</keyword>
<dbReference type="Pfam" id="PF12874">
    <property type="entry name" value="zf-met"/>
    <property type="match status" value="1"/>
</dbReference>
<reference evidence="12 13" key="1">
    <citation type="submission" date="2015-08" db="EMBL/GenBank/DDBJ databases">
        <title>Ancestral chromatin configuration constrains chromatin evolution on differentiating sex chromosomes in Drosophila.</title>
        <authorList>
            <person name="Zhou Q."/>
            <person name="Bachtrog D."/>
        </authorList>
    </citation>
    <scope>NUCLEOTIDE SEQUENCE [LARGE SCALE GENOMIC DNA]</scope>
    <source>
        <tissue evidence="12">Whole larvae</tissue>
    </source>
</reference>
<gene>
    <name evidence="12" type="ORF">Dbus_chr3Rg495</name>
</gene>
<evidence type="ECO:0000256" key="4">
    <source>
        <dbReference type="ARBA" id="ARBA00022737"/>
    </source>
</evidence>
<dbReference type="Gene3D" id="3.30.160.60">
    <property type="entry name" value="Classic Zinc Finger"/>
    <property type="match status" value="4"/>
</dbReference>
<feature type="domain" description="C2H2-type" evidence="11">
    <location>
        <begin position="86"/>
        <end position="113"/>
    </location>
</feature>
<evidence type="ECO:0000256" key="6">
    <source>
        <dbReference type="ARBA" id="ARBA00022833"/>
    </source>
</evidence>
<name>A0A0M4F3F0_DROBS</name>
<dbReference type="SMR" id="A0A0M4F3F0"/>
<evidence type="ECO:0000256" key="9">
    <source>
        <dbReference type="ARBA" id="ARBA00023242"/>
    </source>
</evidence>
<accession>A0A0M4F3F0</accession>
<dbReference type="FunFam" id="3.30.160.60:FF:000193">
    <property type="entry name" value="Zinc finger protein 300"/>
    <property type="match status" value="1"/>
</dbReference>
<evidence type="ECO:0000313" key="12">
    <source>
        <dbReference type="EMBL" id="ALC45745.1"/>
    </source>
</evidence>
<feature type="domain" description="C2H2-type" evidence="11">
    <location>
        <begin position="57"/>
        <end position="85"/>
    </location>
</feature>
<dbReference type="PROSITE" id="PS00028">
    <property type="entry name" value="ZINC_FINGER_C2H2_1"/>
    <property type="match status" value="3"/>
</dbReference>
<keyword evidence="3" id="KW-0479">Metal-binding</keyword>
<feature type="non-terminal residue" evidence="12">
    <location>
        <position position="1"/>
    </location>
</feature>
<feature type="domain" description="C2H2-type" evidence="11">
    <location>
        <begin position="28"/>
        <end position="56"/>
    </location>
</feature>
<comment type="subcellular location">
    <subcellularLocation>
        <location evidence="1">Nucleus</location>
    </subcellularLocation>
</comment>
<dbReference type="PANTHER" id="PTHR24379">
    <property type="entry name" value="KRAB AND ZINC FINGER DOMAIN-CONTAINING"/>
    <property type="match status" value="1"/>
</dbReference>
<dbReference type="GO" id="GO:0005634">
    <property type="term" value="C:nucleus"/>
    <property type="evidence" value="ECO:0007669"/>
    <property type="project" value="UniProtKB-SubCell"/>
</dbReference>
<evidence type="ECO:0000256" key="10">
    <source>
        <dbReference type="PROSITE-ProRule" id="PRU00042"/>
    </source>
</evidence>
<proteinExistence type="inferred from homology"/>
<sequence>ICDICGHQSCSQKNLDIHIMRHKGEKNYECEECGARHYTKYLLKLHIRIKHRGEAPFVCRYCGQSFFSGSERVRHEKVNHIRDFNYSCKVCGKKYITKSCLNKHEFLHTGLRPYRCDLCNVAFPRNPGLKIHLRTKQHQKRAAEALNDENN</sequence>
<dbReference type="EMBL" id="CP012526">
    <property type="protein sequence ID" value="ALC45745.1"/>
    <property type="molecule type" value="Genomic_DNA"/>
</dbReference>
<keyword evidence="9" id="KW-0539">Nucleus</keyword>
<dbReference type="STRING" id="30019.A0A0M4F3F0"/>
<dbReference type="PANTHER" id="PTHR24379:SF121">
    <property type="entry name" value="C2H2-TYPE DOMAIN-CONTAINING PROTEIN"/>
    <property type="match status" value="1"/>
</dbReference>
<feature type="domain" description="C2H2-type" evidence="11">
    <location>
        <begin position="1"/>
        <end position="27"/>
    </location>
</feature>
<protein>
    <submittedName>
        <fullName evidence="12">CG17801</fullName>
    </submittedName>
</protein>
<dbReference type="PROSITE" id="PS50157">
    <property type="entry name" value="ZINC_FINGER_C2H2_2"/>
    <property type="match status" value="5"/>
</dbReference>
<dbReference type="InterPro" id="IPR036236">
    <property type="entry name" value="Znf_C2H2_sf"/>
</dbReference>
<evidence type="ECO:0000256" key="1">
    <source>
        <dbReference type="ARBA" id="ARBA00004123"/>
    </source>
</evidence>
<dbReference type="OMA" id="CIKSEFR"/>
<feature type="non-terminal residue" evidence="12">
    <location>
        <position position="151"/>
    </location>
</feature>
<keyword evidence="7" id="KW-0805">Transcription regulation</keyword>
<organism evidence="12 13">
    <name type="scientific">Drosophila busckii</name>
    <name type="common">Fruit fly</name>
    <dbReference type="NCBI Taxonomy" id="30019"/>
    <lineage>
        <taxon>Eukaryota</taxon>
        <taxon>Metazoa</taxon>
        <taxon>Ecdysozoa</taxon>
        <taxon>Arthropoda</taxon>
        <taxon>Hexapoda</taxon>
        <taxon>Insecta</taxon>
        <taxon>Pterygota</taxon>
        <taxon>Neoptera</taxon>
        <taxon>Endopterygota</taxon>
        <taxon>Diptera</taxon>
        <taxon>Brachycera</taxon>
        <taxon>Muscomorpha</taxon>
        <taxon>Ephydroidea</taxon>
        <taxon>Drosophilidae</taxon>
        <taxon>Drosophila</taxon>
    </lineage>
</organism>
<evidence type="ECO:0000256" key="3">
    <source>
        <dbReference type="ARBA" id="ARBA00022723"/>
    </source>
</evidence>
<keyword evidence="8" id="KW-0804">Transcription</keyword>
<evidence type="ECO:0000256" key="5">
    <source>
        <dbReference type="ARBA" id="ARBA00022771"/>
    </source>
</evidence>
<dbReference type="GO" id="GO:0008270">
    <property type="term" value="F:zinc ion binding"/>
    <property type="evidence" value="ECO:0007669"/>
    <property type="project" value="UniProtKB-KW"/>
</dbReference>
<evidence type="ECO:0000256" key="7">
    <source>
        <dbReference type="ARBA" id="ARBA00023015"/>
    </source>
</evidence>
<evidence type="ECO:0000256" key="8">
    <source>
        <dbReference type="ARBA" id="ARBA00023163"/>
    </source>
</evidence>
<feature type="domain" description="C2H2-type" evidence="11">
    <location>
        <begin position="114"/>
        <end position="143"/>
    </location>
</feature>
<evidence type="ECO:0000256" key="2">
    <source>
        <dbReference type="ARBA" id="ARBA00006991"/>
    </source>
</evidence>
<dbReference type="SUPFAM" id="SSF57667">
    <property type="entry name" value="beta-beta-alpha zinc fingers"/>
    <property type="match status" value="2"/>
</dbReference>
<keyword evidence="13" id="KW-1185">Reference proteome</keyword>
<dbReference type="SMART" id="SM00355">
    <property type="entry name" value="ZnF_C2H2"/>
    <property type="match status" value="5"/>
</dbReference>
<evidence type="ECO:0000313" key="13">
    <source>
        <dbReference type="Proteomes" id="UP000494163"/>
    </source>
</evidence>